<dbReference type="PIRSF" id="PIRSF003113">
    <property type="entry name" value="BolA"/>
    <property type="match status" value="1"/>
</dbReference>
<dbReference type="SUPFAM" id="SSF82657">
    <property type="entry name" value="BolA-like"/>
    <property type="match status" value="1"/>
</dbReference>
<reference evidence="2 3" key="1">
    <citation type="submission" date="2018-10" db="EMBL/GenBank/DDBJ databases">
        <title>An updated phylogeny of the Alphaproteobacteria reveals that the parasitic Rickettsiales and Holosporales have independent origins.</title>
        <authorList>
            <person name="Munoz-Gomez S.A."/>
            <person name="Hess S."/>
            <person name="Burger G."/>
            <person name="Lang B.F."/>
            <person name="Susko E."/>
            <person name="Slamovits C.H."/>
            <person name="Roger A.J."/>
        </authorList>
    </citation>
    <scope>NUCLEOTIDE SEQUENCE [LARGE SCALE GENOMIC DNA]</scope>
    <source>
        <strain evidence="2">HOLO01</strain>
    </source>
</reference>
<evidence type="ECO:0000313" key="3">
    <source>
        <dbReference type="Proteomes" id="UP000293550"/>
    </source>
</evidence>
<dbReference type="PANTHER" id="PTHR46230">
    <property type="match status" value="1"/>
</dbReference>
<dbReference type="Pfam" id="PF01722">
    <property type="entry name" value="BolA"/>
    <property type="match status" value="1"/>
</dbReference>
<dbReference type="RefSeq" id="WP_130153906.1">
    <property type="nucleotide sequence ID" value="NZ_SCFB01000005.1"/>
</dbReference>
<comment type="caution">
    <text evidence="2">The sequence shown here is derived from an EMBL/GenBank/DDBJ whole genome shotgun (WGS) entry which is preliminary data.</text>
</comment>
<name>A0A4Q7DHB7_9PROT</name>
<dbReference type="OrthoDB" id="9811118at2"/>
<dbReference type="PANTHER" id="PTHR46230:SF7">
    <property type="entry name" value="BOLA-LIKE PROTEIN 1"/>
    <property type="match status" value="1"/>
</dbReference>
<dbReference type="AlphaFoldDB" id="A0A4Q7DHB7"/>
<organism evidence="2 3">
    <name type="scientific">Candidatus Finniella inopinata</name>
    <dbReference type="NCBI Taxonomy" id="1696036"/>
    <lineage>
        <taxon>Bacteria</taxon>
        <taxon>Pseudomonadati</taxon>
        <taxon>Pseudomonadota</taxon>
        <taxon>Alphaproteobacteria</taxon>
        <taxon>Holosporales</taxon>
        <taxon>Candidatus Paracaedibacteraceae</taxon>
        <taxon>Candidatus Finniella</taxon>
    </lineage>
</organism>
<keyword evidence="3" id="KW-1185">Reference proteome</keyword>
<proteinExistence type="inferred from homology"/>
<comment type="similarity">
    <text evidence="1">Belongs to the BolA/IbaG family.</text>
</comment>
<protein>
    <submittedName>
        <fullName evidence="2">BolA family transcriptional regulator</fullName>
    </submittedName>
</protein>
<dbReference type="GO" id="GO:0016226">
    <property type="term" value="P:iron-sulfur cluster assembly"/>
    <property type="evidence" value="ECO:0007669"/>
    <property type="project" value="TreeGrafter"/>
</dbReference>
<dbReference type="InterPro" id="IPR002634">
    <property type="entry name" value="BolA"/>
</dbReference>
<evidence type="ECO:0000313" key="2">
    <source>
        <dbReference type="EMBL" id="RZI46153.1"/>
    </source>
</evidence>
<dbReference type="EMBL" id="SCFB01000005">
    <property type="protein sequence ID" value="RZI46153.1"/>
    <property type="molecule type" value="Genomic_DNA"/>
</dbReference>
<sequence length="98" mass="11052">MNNTVAPCQTDMELRLQKAFTPTFLKIENESEKHRGHVNGPQGVGVAETHFAIKMTSERFKGLPRLDRYRLVFGVLADLMPDPIHALRLELMDTGESS</sequence>
<accession>A0A4Q7DHB7</accession>
<gene>
    <name evidence="2" type="ORF">EQU50_04250</name>
</gene>
<dbReference type="Gene3D" id="3.30.300.90">
    <property type="entry name" value="BolA-like"/>
    <property type="match status" value="1"/>
</dbReference>
<evidence type="ECO:0000256" key="1">
    <source>
        <dbReference type="RuleBase" id="RU003860"/>
    </source>
</evidence>
<dbReference type="Proteomes" id="UP000293550">
    <property type="component" value="Unassembled WGS sequence"/>
</dbReference>
<dbReference type="InterPro" id="IPR036065">
    <property type="entry name" value="BolA-like_sf"/>
</dbReference>